<dbReference type="Proteomes" id="UP000462621">
    <property type="component" value="Unassembled WGS sequence"/>
</dbReference>
<evidence type="ECO:0000256" key="10">
    <source>
        <dbReference type="ARBA" id="ARBA00023049"/>
    </source>
</evidence>
<evidence type="ECO:0000313" key="19">
    <source>
        <dbReference type="EMBL" id="MZI92115.1"/>
    </source>
</evidence>
<evidence type="ECO:0000256" key="13">
    <source>
        <dbReference type="ARBA" id="ARBA00033450"/>
    </source>
</evidence>
<dbReference type="SUPFAM" id="SSF63411">
    <property type="entry name" value="LuxS/MPP-like metallohydrolase"/>
    <property type="match status" value="4"/>
</dbReference>
<dbReference type="InterPro" id="IPR001431">
    <property type="entry name" value="Pept_M16_Zn_BS"/>
</dbReference>
<evidence type="ECO:0000256" key="14">
    <source>
        <dbReference type="RuleBase" id="RU004447"/>
    </source>
</evidence>
<dbReference type="EC" id="3.4.24.55" evidence="4"/>
<sequence>MSLRRVHVHISPNDNNTYRYLTLENGLRALLIHSDDAQRSSAALAVNVGHFDDPTDREGLAHYLEHMLFLGTEKYPRVGDFQNFINQHGGTNNAWTGTEHTCFFFDVTPNAFDKALDRFSQFFTCPLFNEEALDKERQAVDSEYKMKINDDARRLYQVQKETCNPAHPFAKFSVGNIDTLGDREGSNIRDEIIHFHQRHYSADIMTLAMIGPHSLDEMEQWVNEGFATIPNHHQNTKQITEPFVTEEQTGILIQVEPLKEIRKLILSFPLPGTESHYQIKPLSYFAHLLGYEGDGSLMLALKDKGWITALSAGGGTSGSNYREFSVGCSLTEEGLQHVDEIIQSLFQTLKLIGEQGLSDWRYKEKRAVLESAFQFQETSRPMDLVSHLVVNMQHYAPDDTIYGDYMMAGYDEALQRSLLTYFSPDNLRATLIAQGLEYNQTADWYFTPYSVRPFSDAQRMQWQQPIRDLPIELPAPNPFICYDLAPKPLSSEQQHPEIIEELPGFRLWHMQDQQFPVPKGVIYIAIDSPHSVANPRHIVMTRLCVEMFLDSLTKETYQAEIAGMGYNIYAHQGGVTLSISGFSQKQPQLMKMILDKFANRHFREQRFAPIKAQLQRNWRNAAHDRPISQLFNAMTGLLQPNNPPYATLLAALEDIQVTELEAFVDKILAELHIEMFVFGDWRKEDALHMGESLKNALRVKDQTYEESLRPLVMLGNNGSFQREVHCHQEDSAIVVYYQSGSMDPRSIALYSLANHLMSAAFFNEIRTKQQLGYMVGTGNMPLNRHPGIVLYVQSPNVGPADLLFAIDEFLNALHLVLLELSEYEWHSSKRGLWNQIASPDQTLRSRAQRFWVAIGNKDWEFKQREQVLEELKTLTRSDMLRFVMNELKPRKANRLIMHTQGNAHQDEEPLTSGQEVGSIDEFQLRPKAYDIG</sequence>
<dbReference type="Pfam" id="PF22456">
    <property type="entry name" value="PqqF-like_C_4"/>
    <property type="match status" value="1"/>
</dbReference>
<keyword evidence="20" id="KW-1185">Reference proteome</keyword>
<evidence type="ECO:0000256" key="2">
    <source>
        <dbReference type="ARBA" id="ARBA00002184"/>
    </source>
</evidence>
<evidence type="ECO:0000256" key="3">
    <source>
        <dbReference type="ARBA" id="ARBA00007261"/>
    </source>
</evidence>
<name>A0A7X4LHL9_9VIBR</name>
<feature type="domain" description="Coenzyme PQQ synthesis protein F-like C-terminal lobe" evidence="18">
    <location>
        <begin position="752"/>
        <end position="851"/>
    </location>
</feature>
<feature type="domain" description="Peptidase M16 N-terminal" evidence="15">
    <location>
        <begin position="30"/>
        <end position="165"/>
    </location>
</feature>
<dbReference type="Gene3D" id="3.30.830.10">
    <property type="entry name" value="Metalloenzyme, LuxS/M16 peptidase-like"/>
    <property type="match status" value="4"/>
</dbReference>
<accession>A0A7X4LHL9</accession>
<dbReference type="EMBL" id="WEKT01000003">
    <property type="protein sequence ID" value="MZI92115.1"/>
    <property type="molecule type" value="Genomic_DNA"/>
</dbReference>
<comment type="cofactor">
    <cofactor evidence="1">
        <name>Zn(2+)</name>
        <dbReference type="ChEBI" id="CHEBI:29105"/>
    </cofactor>
</comment>
<dbReference type="Pfam" id="PF00675">
    <property type="entry name" value="Peptidase_M16"/>
    <property type="match status" value="1"/>
</dbReference>
<comment type="caution">
    <text evidence="19">The sequence shown here is derived from an EMBL/GenBank/DDBJ whole genome shotgun (WGS) entry which is preliminary data.</text>
</comment>
<evidence type="ECO:0000259" key="16">
    <source>
        <dbReference type="Pfam" id="PF05193"/>
    </source>
</evidence>
<keyword evidence="6" id="KW-0645">Protease</keyword>
<dbReference type="GO" id="GO:0046872">
    <property type="term" value="F:metal ion binding"/>
    <property type="evidence" value="ECO:0007669"/>
    <property type="project" value="UniProtKB-KW"/>
</dbReference>
<feature type="domain" description="Peptidase M16 middle/third" evidence="17">
    <location>
        <begin position="373"/>
        <end position="651"/>
    </location>
</feature>
<dbReference type="GO" id="GO:0005737">
    <property type="term" value="C:cytoplasm"/>
    <property type="evidence" value="ECO:0007669"/>
    <property type="project" value="UniProtKB-ARBA"/>
</dbReference>
<evidence type="ECO:0000256" key="8">
    <source>
        <dbReference type="ARBA" id="ARBA00022801"/>
    </source>
</evidence>
<feature type="domain" description="Peptidase M16 C-terminal" evidence="16">
    <location>
        <begin position="189"/>
        <end position="367"/>
    </location>
</feature>
<comment type="similarity">
    <text evidence="3 14">Belongs to the peptidase M16 family.</text>
</comment>
<evidence type="ECO:0000259" key="15">
    <source>
        <dbReference type="Pfam" id="PF00675"/>
    </source>
</evidence>
<evidence type="ECO:0000259" key="17">
    <source>
        <dbReference type="Pfam" id="PF16187"/>
    </source>
</evidence>
<dbReference type="PANTHER" id="PTHR43690">
    <property type="entry name" value="NARDILYSIN"/>
    <property type="match status" value="1"/>
</dbReference>
<keyword evidence="9" id="KW-0862">Zinc</keyword>
<protein>
    <recommendedName>
        <fullName evidence="5">Protease 3</fullName>
        <ecNumber evidence="4">3.4.24.55</ecNumber>
    </recommendedName>
    <alternativeName>
        <fullName evidence="13">Pitrilysin</fullName>
    </alternativeName>
    <alternativeName>
        <fullName evidence="12">Protease III</fullName>
    </alternativeName>
    <alternativeName>
        <fullName evidence="11">Protease pi</fullName>
    </alternativeName>
</protein>
<evidence type="ECO:0000313" key="20">
    <source>
        <dbReference type="Proteomes" id="UP000462621"/>
    </source>
</evidence>
<keyword evidence="10" id="KW-0482">Metalloprotease</keyword>
<gene>
    <name evidence="19" type="ORF">F9817_02700</name>
</gene>
<evidence type="ECO:0000256" key="9">
    <source>
        <dbReference type="ARBA" id="ARBA00022833"/>
    </source>
</evidence>
<dbReference type="GO" id="GO:0004222">
    <property type="term" value="F:metalloendopeptidase activity"/>
    <property type="evidence" value="ECO:0007669"/>
    <property type="project" value="UniProtKB-EC"/>
</dbReference>
<dbReference type="InterPro" id="IPR054734">
    <property type="entry name" value="PqqF-like_C_4"/>
</dbReference>
<dbReference type="PROSITE" id="PS00143">
    <property type="entry name" value="INSULINASE"/>
    <property type="match status" value="1"/>
</dbReference>
<organism evidence="19 20">
    <name type="scientific">Vibrio eleionomae</name>
    <dbReference type="NCBI Taxonomy" id="2653505"/>
    <lineage>
        <taxon>Bacteria</taxon>
        <taxon>Pseudomonadati</taxon>
        <taxon>Pseudomonadota</taxon>
        <taxon>Gammaproteobacteria</taxon>
        <taxon>Vibrionales</taxon>
        <taxon>Vibrionaceae</taxon>
        <taxon>Vibrio</taxon>
    </lineage>
</organism>
<dbReference type="GO" id="GO:0006508">
    <property type="term" value="P:proteolysis"/>
    <property type="evidence" value="ECO:0007669"/>
    <property type="project" value="UniProtKB-KW"/>
</dbReference>
<keyword evidence="7" id="KW-0479">Metal-binding</keyword>
<evidence type="ECO:0000256" key="6">
    <source>
        <dbReference type="ARBA" id="ARBA00022670"/>
    </source>
</evidence>
<dbReference type="PANTHER" id="PTHR43690:SF18">
    <property type="entry name" value="INSULIN-DEGRADING ENZYME-RELATED"/>
    <property type="match status" value="1"/>
</dbReference>
<dbReference type="FunFam" id="3.30.830.10:FF:000005">
    <property type="entry name" value="nardilysin isoform X1"/>
    <property type="match status" value="1"/>
</dbReference>
<dbReference type="Pfam" id="PF16187">
    <property type="entry name" value="Peptidase_M16_M"/>
    <property type="match status" value="1"/>
</dbReference>
<evidence type="ECO:0000256" key="7">
    <source>
        <dbReference type="ARBA" id="ARBA00022723"/>
    </source>
</evidence>
<dbReference type="InterPro" id="IPR050626">
    <property type="entry name" value="Peptidase_M16"/>
</dbReference>
<evidence type="ECO:0000256" key="12">
    <source>
        <dbReference type="ARBA" id="ARBA00031184"/>
    </source>
</evidence>
<keyword evidence="8" id="KW-0378">Hydrolase</keyword>
<dbReference type="InterPro" id="IPR011765">
    <property type="entry name" value="Pept_M16_N"/>
</dbReference>
<dbReference type="InterPro" id="IPR032632">
    <property type="entry name" value="Peptidase_M16_M"/>
</dbReference>
<dbReference type="Pfam" id="PF05193">
    <property type="entry name" value="Peptidase_M16_C"/>
    <property type="match status" value="1"/>
</dbReference>
<dbReference type="InterPro" id="IPR011249">
    <property type="entry name" value="Metalloenz_LuxS/M16"/>
</dbReference>
<reference evidence="19 20" key="1">
    <citation type="submission" date="2019-10" db="EMBL/GenBank/DDBJ databases">
        <title>Vibrio sp. nov. isolated from a shrimp pond.</title>
        <authorList>
            <person name="Gomez-Gil B."/>
            <person name="Enciso-Ibarra J."/>
            <person name="Enciso-Ibarra K."/>
            <person name="Bolan-Mejia C."/>
        </authorList>
    </citation>
    <scope>NUCLEOTIDE SEQUENCE [LARGE SCALE GENOMIC DNA]</scope>
    <source>
        <strain evidence="19 20">CAIM 722</strain>
    </source>
</reference>
<comment type="function">
    <text evidence="2">Endopeptidase that degrades small peptides of less than 7 kDa, such as glucagon and insulin.</text>
</comment>
<proteinExistence type="inferred from homology"/>
<evidence type="ECO:0000256" key="11">
    <source>
        <dbReference type="ARBA" id="ARBA00029597"/>
    </source>
</evidence>
<evidence type="ECO:0000256" key="5">
    <source>
        <dbReference type="ARBA" id="ARBA00017565"/>
    </source>
</evidence>
<evidence type="ECO:0000256" key="4">
    <source>
        <dbReference type="ARBA" id="ARBA00012449"/>
    </source>
</evidence>
<evidence type="ECO:0000259" key="18">
    <source>
        <dbReference type="Pfam" id="PF22456"/>
    </source>
</evidence>
<dbReference type="FunFam" id="3.30.830.10:FF:000012">
    <property type="entry name" value="Protease 3"/>
    <property type="match status" value="1"/>
</dbReference>
<evidence type="ECO:0000256" key="1">
    <source>
        <dbReference type="ARBA" id="ARBA00001947"/>
    </source>
</evidence>
<dbReference type="InterPro" id="IPR007863">
    <property type="entry name" value="Peptidase_M16_C"/>
</dbReference>
<dbReference type="AlphaFoldDB" id="A0A7X4LHL9"/>